<reference evidence="1" key="2">
    <citation type="journal article" date="2015" name="Data Brief">
        <title>Shoot transcriptome of the giant reed, Arundo donax.</title>
        <authorList>
            <person name="Barrero R.A."/>
            <person name="Guerrero F.D."/>
            <person name="Moolhuijzen P."/>
            <person name="Goolsby J.A."/>
            <person name="Tidwell J."/>
            <person name="Bellgard S.E."/>
            <person name="Bellgard M.I."/>
        </authorList>
    </citation>
    <scope>NUCLEOTIDE SEQUENCE</scope>
    <source>
        <tissue evidence="1">Shoot tissue taken approximately 20 cm above the soil surface</tissue>
    </source>
</reference>
<organism evidence="1">
    <name type="scientific">Arundo donax</name>
    <name type="common">Giant reed</name>
    <name type="synonym">Donax arundinaceus</name>
    <dbReference type="NCBI Taxonomy" id="35708"/>
    <lineage>
        <taxon>Eukaryota</taxon>
        <taxon>Viridiplantae</taxon>
        <taxon>Streptophyta</taxon>
        <taxon>Embryophyta</taxon>
        <taxon>Tracheophyta</taxon>
        <taxon>Spermatophyta</taxon>
        <taxon>Magnoliopsida</taxon>
        <taxon>Liliopsida</taxon>
        <taxon>Poales</taxon>
        <taxon>Poaceae</taxon>
        <taxon>PACMAD clade</taxon>
        <taxon>Arundinoideae</taxon>
        <taxon>Arundineae</taxon>
        <taxon>Arundo</taxon>
    </lineage>
</organism>
<dbReference type="AlphaFoldDB" id="A0A0A8YDZ8"/>
<sequence length="49" mass="5585">MSVFSSNPCFSMNCIKFTNIFRSGFICNSPKKGFICNILSEALEKPLYR</sequence>
<accession>A0A0A8YDZ8</accession>
<evidence type="ECO:0000313" key="1">
    <source>
        <dbReference type="EMBL" id="JAD21357.1"/>
    </source>
</evidence>
<dbReference type="EMBL" id="GBRH01276538">
    <property type="protein sequence ID" value="JAD21357.1"/>
    <property type="molecule type" value="Transcribed_RNA"/>
</dbReference>
<proteinExistence type="predicted"/>
<name>A0A0A8YDZ8_ARUDO</name>
<reference evidence="1" key="1">
    <citation type="submission" date="2014-09" db="EMBL/GenBank/DDBJ databases">
        <authorList>
            <person name="Magalhaes I.L.F."/>
            <person name="Oliveira U."/>
            <person name="Santos F.R."/>
            <person name="Vidigal T.H.D.A."/>
            <person name="Brescovit A.D."/>
            <person name="Santos A.J."/>
        </authorList>
    </citation>
    <scope>NUCLEOTIDE SEQUENCE</scope>
    <source>
        <tissue evidence="1">Shoot tissue taken approximately 20 cm above the soil surface</tissue>
    </source>
</reference>
<protein>
    <submittedName>
        <fullName evidence="1">Uncharacterized protein</fullName>
    </submittedName>
</protein>